<protein>
    <recommendedName>
        <fullName evidence="9">Multidrug-efflux transporter</fullName>
    </recommendedName>
</protein>
<name>A0ABT3TJI6_9GAMM</name>
<evidence type="ECO:0000313" key="12">
    <source>
        <dbReference type="Proteomes" id="UP001143362"/>
    </source>
</evidence>
<keyword evidence="4" id="KW-1003">Cell membrane</keyword>
<keyword evidence="5 10" id="KW-0812">Transmembrane</keyword>
<dbReference type="PANTHER" id="PTHR43298:SF2">
    <property type="entry name" value="FMN_FAD EXPORTER YEEO-RELATED"/>
    <property type="match status" value="1"/>
</dbReference>
<evidence type="ECO:0000256" key="8">
    <source>
        <dbReference type="ARBA" id="ARBA00023136"/>
    </source>
</evidence>
<organism evidence="11 12">
    <name type="scientific">Candidatus Litorirhabdus singularis</name>
    <dbReference type="NCBI Taxonomy" id="2518993"/>
    <lineage>
        <taxon>Bacteria</taxon>
        <taxon>Pseudomonadati</taxon>
        <taxon>Pseudomonadota</taxon>
        <taxon>Gammaproteobacteria</taxon>
        <taxon>Cellvibrionales</taxon>
        <taxon>Halieaceae</taxon>
        <taxon>Candidatus Litorirhabdus</taxon>
    </lineage>
</organism>
<accession>A0ABT3TJI6</accession>
<keyword evidence="3" id="KW-0050">Antiport</keyword>
<evidence type="ECO:0000256" key="4">
    <source>
        <dbReference type="ARBA" id="ARBA00022475"/>
    </source>
</evidence>
<evidence type="ECO:0000256" key="5">
    <source>
        <dbReference type="ARBA" id="ARBA00022692"/>
    </source>
</evidence>
<feature type="transmembrane region" description="Helical" evidence="10">
    <location>
        <begin position="21"/>
        <end position="48"/>
    </location>
</feature>
<feature type="transmembrane region" description="Helical" evidence="10">
    <location>
        <begin position="135"/>
        <end position="153"/>
    </location>
</feature>
<evidence type="ECO:0000256" key="1">
    <source>
        <dbReference type="ARBA" id="ARBA00004429"/>
    </source>
</evidence>
<gene>
    <name evidence="11" type="ORF">EYC98_16560</name>
</gene>
<feature type="transmembrane region" description="Helical" evidence="10">
    <location>
        <begin position="426"/>
        <end position="446"/>
    </location>
</feature>
<feature type="transmembrane region" description="Helical" evidence="10">
    <location>
        <begin position="321"/>
        <end position="342"/>
    </location>
</feature>
<comment type="caution">
    <text evidence="11">The sequence shown here is derived from an EMBL/GenBank/DDBJ whole genome shotgun (WGS) entry which is preliminary data.</text>
</comment>
<evidence type="ECO:0000313" key="11">
    <source>
        <dbReference type="EMBL" id="MCX2982478.1"/>
    </source>
</evidence>
<keyword evidence="8 10" id="KW-0472">Membrane</keyword>
<keyword evidence="6 10" id="KW-1133">Transmembrane helix</keyword>
<keyword evidence="12" id="KW-1185">Reference proteome</keyword>
<feature type="transmembrane region" description="Helical" evidence="10">
    <location>
        <begin position="244"/>
        <end position="270"/>
    </location>
</feature>
<reference evidence="11" key="1">
    <citation type="submission" date="2019-02" db="EMBL/GenBank/DDBJ databases">
        <authorList>
            <person name="Li S.-H."/>
        </authorList>
    </citation>
    <scope>NUCLEOTIDE SEQUENCE</scope>
    <source>
        <strain evidence="11">IMCC14734</strain>
    </source>
</reference>
<keyword evidence="7" id="KW-0406">Ion transport</keyword>
<dbReference type="NCBIfam" id="TIGR00797">
    <property type="entry name" value="matE"/>
    <property type="match status" value="1"/>
</dbReference>
<dbReference type="RefSeq" id="WP_279246495.1">
    <property type="nucleotide sequence ID" value="NZ_SHNN01000003.1"/>
</dbReference>
<sequence length="472" mass="51564">MNESPNTDGNFRHETSAMLKLALPMLVAQLAQMGTGVVDTIMAGRYAAEDLAAIAIGYNFWLPVYLISLGIMLAVTSIVAQHFGAGRIQQLRRCLPQAVWLALGLGILSMPLLLFPGPVLDLLNLEATTQEKSRQYLWACAWGLPGAALFQALRCHTQGVGIVRPFAIASVIGFGANVPLNYAFIYGHWGLPEMGAAGCGWATAISMWITPILIAFYIARSKPLRQYLPEMRIHAPDWPQMREILVLGVPIGLTFFLEVAVFSVIAFMIATQGNTAIAAHQIGFNIYDIIYVPLISVGAAMTTRMGHAIGAGSMPAVSRSLYSGMLISFGVLMLVAPILIWLPDMVARIYTQDTAIRNLAVTLLQLTSLFVIFDMLAVMTSAALRAFKDTVFPFVVMGIAYWAVALPLGYWLGLADPESSTYGPRGFWIAMILGIAIAAILSGWRLQRWMRQPLDRQPLDRQPPNANHTPDS</sequence>
<evidence type="ECO:0000256" key="9">
    <source>
        <dbReference type="ARBA" id="ARBA00031636"/>
    </source>
</evidence>
<evidence type="ECO:0000256" key="10">
    <source>
        <dbReference type="SAM" id="Phobius"/>
    </source>
</evidence>
<dbReference type="CDD" id="cd13131">
    <property type="entry name" value="MATE_NorM_like"/>
    <property type="match status" value="1"/>
</dbReference>
<dbReference type="InterPro" id="IPR050222">
    <property type="entry name" value="MATE_MdtK"/>
</dbReference>
<evidence type="ECO:0000256" key="6">
    <source>
        <dbReference type="ARBA" id="ARBA00022989"/>
    </source>
</evidence>
<feature type="transmembrane region" description="Helical" evidence="10">
    <location>
        <begin position="362"/>
        <end position="384"/>
    </location>
</feature>
<feature type="transmembrane region" description="Helical" evidence="10">
    <location>
        <begin position="60"/>
        <end position="83"/>
    </location>
</feature>
<keyword evidence="2" id="KW-0813">Transport</keyword>
<dbReference type="PIRSF" id="PIRSF006603">
    <property type="entry name" value="DinF"/>
    <property type="match status" value="1"/>
</dbReference>
<feature type="transmembrane region" description="Helical" evidence="10">
    <location>
        <begin position="391"/>
        <end position="414"/>
    </location>
</feature>
<dbReference type="PANTHER" id="PTHR43298">
    <property type="entry name" value="MULTIDRUG RESISTANCE PROTEIN NORM-RELATED"/>
    <property type="match status" value="1"/>
</dbReference>
<evidence type="ECO:0000256" key="3">
    <source>
        <dbReference type="ARBA" id="ARBA00022449"/>
    </source>
</evidence>
<feature type="transmembrane region" description="Helical" evidence="10">
    <location>
        <begin position="195"/>
        <end position="219"/>
    </location>
</feature>
<comment type="subcellular location">
    <subcellularLocation>
        <location evidence="1">Cell inner membrane</location>
        <topology evidence="1">Multi-pass membrane protein</topology>
    </subcellularLocation>
</comment>
<feature type="transmembrane region" description="Helical" evidence="10">
    <location>
        <begin position="95"/>
        <end position="115"/>
    </location>
</feature>
<proteinExistence type="predicted"/>
<dbReference type="Proteomes" id="UP001143362">
    <property type="component" value="Unassembled WGS sequence"/>
</dbReference>
<dbReference type="Pfam" id="PF01554">
    <property type="entry name" value="MatE"/>
    <property type="match status" value="2"/>
</dbReference>
<evidence type="ECO:0000256" key="7">
    <source>
        <dbReference type="ARBA" id="ARBA00023065"/>
    </source>
</evidence>
<feature type="transmembrane region" description="Helical" evidence="10">
    <location>
        <begin position="165"/>
        <end position="189"/>
    </location>
</feature>
<dbReference type="InterPro" id="IPR048279">
    <property type="entry name" value="MdtK-like"/>
</dbReference>
<evidence type="ECO:0000256" key="2">
    <source>
        <dbReference type="ARBA" id="ARBA00022448"/>
    </source>
</evidence>
<dbReference type="EMBL" id="SHNN01000003">
    <property type="protein sequence ID" value="MCX2982478.1"/>
    <property type="molecule type" value="Genomic_DNA"/>
</dbReference>
<dbReference type="InterPro" id="IPR002528">
    <property type="entry name" value="MATE_fam"/>
</dbReference>
<feature type="transmembrane region" description="Helical" evidence="10">
    <location>
        <begin position="282"/>
        <end position="301"/>
    </location>
</feature>